<gene>
    <name evidence="2" type="ORF">C8P68_103284</name>
</gene>
<dbReference type="Proteomes" id="UP000244168">
    <property type="component" value="Unassembled WGS sequence"/>
</dbReference>
<dbReference type="Pfam" id="PF01370">
    <property type="entry name" value="Epimerase"/>
    <property type="match status" value="1"/>
</dbReference>
<dbReference type="InterPro" id="IPR001509">
    <property type="entry name" value="Epimerase_deHydtase"/>
</dbReference>
<comment type="caution">
    <text evidence="2">The sequence shown here is derived from an EMBL/GenBank/DDBJ whole genome shotgun (WGS) entry which is preliminary data.</text>
</comment>
<dbReference type="GO" id="GO:0004029">
    <property type="term" value="F:aldehyde dehydrogenase (NAD+) activity"/>
    <property type="evidence" value="ECO:0007669"/>
    <property type="project" value="TreeGrafter"/>
</dbReference>
<dbReference type="CDD" id="cd05262">
    <property type="entry name" value="SDR_a7"/>
    <property type="match status" value="1"/>
</dbReference>
<dbReference type="OrthoDB" id="9807212at2"/>
<name>A0A2T5JB93_9SPHI</name>
<dbReference type="RefSeq" id="WP_107828308.1">
    <property type="nucleotide sequence ID" value="NZ_CP160205.1"/>
</dbReference>
<dbReference type="AlphaFoldDB" id="A0A2T5JB93"/>
<dbReference type="GO" id="GO:0005737">
    <property type="term" value="C:cytoplasm"/>
    <property type="evidence" value="ECO:0007669"/>
    <property type="project" value="TreeGrafter"/>
</dbReference>
<accession>A0A2T5JB93</accession>
<reference evidence="2 3" key="1">
    <citation type="submission" date="2018-04" db="EMBL/GenBank/DDBJ databases">
        <title>Genomic Encyclopedia of Archaeal and Bacterial Type Strains, Phase II (KMG-II): from individual species to whole genera.</title>
        <authorList>
            <person name="Goeker M."/>
        </authorList>
    </citation>
    <scope>NUCLEOTIDE SEQUENCE [LARGE SCALE GENOMIC DNA]</scope>
    <source>
        <strain evidence="2 3">DSM 26809</strain>
    </source>
</reference>
<evidence type="ECO:0000313" key="3">
    <source>
        <dbReference type="Proteomes" id="UP000244168"/>
    </source>
</evidence>
<dbReference type="InterPro" id="IPR036291">
    <property type="entry name" value="NAD(P)-bd_dom_sf"/>
</dbReference>
<dbReference type="Gene3D" id="3.40.50.720">
    <property type="entry name" value="NAD(P)-binding Rossmann-like Domain"/>
    <property type="match status" value="1"/>
</dbReference>
<proteinExistence type="predicted"/>
<keyword evidence="3" id="KW-1185">Reference proteome</keyword>
<sequence length="298" mass="31642">MRVYVTGASGFVGSAIVKELLSAGHEVVGLVRSDEAAAKLAATGATVYRGNLDDVESVKQGVIGCDAVIHTAFNHNFANFKENCESDRRIIEALGSALAGSDRPLVITSGIGLLNGKSGVVTENDLPAVSSNVMPRVASEEATRAVAAKGVKAYIVRLPPTVHGAGDHGFVPMIIGMAKEKGESAYIDEGKNLWPAVHRFDAAVLYRLIIEQQPKQQVFHAVAEQGISFKQIAEKIGEGLHLPVVSKTGDDVAAHFTWFSHFAAMDCKASAVLTSKALGWEPNQADLLVDMVEGGYFD</sequence>
<dbReference type="SUPFAM" id="SSF51735">
    <property type="entry name" value="NAD(P)-binding Rossmann-fold domains"/>
    <property type="match status" value="1"/>
</dbReference>
<dbReference type="PANTHER" id="PTHR48079:SF9">
    <property type="entry name" value="PUTATIVE-RELATED"/>
    <property type="match status" value="1"/>
</dbReference>
<dbReference type="EMBL" id="QAOQ01000003">
    <property type="protein sequence ID" value="PTQ98124.1"/>
    <property type="molecule type" value="Genomic_DNA"/>
</dbReference>
<dbReference type="PANTHER" id="PTHR48079">
    <property type="entry name" value="PROTEIN YEEZ"/>
    <property type="match status" value="1"/>
</dbReference>
<protein>
    <submittedName>
        <fullName evidence="2">Nucleoside-diphosphate-sugar epimerase</fullName>
    </submittedName>
</protein>
<evidence type="ECO:0000259" key="1">
    <source>
        <dbReference type="Pfam" id="PF01370"/>
    </source>
</evidence>
<dbReference type="InterPro" id="IPR051783">
    <property type="entry name" value="NAD(P)-dependent_oxidoreduct"/>
</dbReference>
<evidence type="ECO:0000313" key="2">
    <source>
        <dbReference type="EMBL" id="PTQ98124.1"/>
    </source>
</evidence>
<organism evidence="2 3">
    <name type="scientific">Mucilaginibacter yixingensis</name>
    <dbReference type="NCBI Taxonomy" id="1295612"/>
    <lineage>
        <taxon>Bacteria</taxon>
        <taxon>Pseudomonadati</taxon>
        <taxon>Bacteroidota</taxon>
        <taxon>Sphingobacteriia</taxon>
        <taxon>Sphingobacteriales</taxon>
        <taxon>Sphingobacteriaceae</taxon>
        <taxon>Mucilaginibacter</taxon>
    </lineage>
</organism>
<feature type="domain" description="NAD-dependent epimerase/dehydratase" evidence="1">
    <location>
        <begin position="3"/>
        <end position="217"/>
    </location>
</feature>